<evidence type="ECO:0000256" key="1">
    <source>
        <dbReference type="SAM" id="MobiDB-lite"/>
    </source>
</evidence>
<dbReference type="Proteomes" id="UP000749040">
    <property type="component" value="Unassembled WGS sequence"/>
</dbReference>
<evidence type="ECO:0000313" key="2">
    <source>
        <dbReference type="EMBL" id="MBM9507943.1"/>
    </source>
</evidence>
<sequence length="306" mass="33375">MGYGSDGFDQDDGAQRDFTAPDSRWFRRQDGPDGRDAAPASSGRKGVSQRDLEAVRQRLRAEIAADVQRQIESAAARTDRRLDEVLAAVRGLSARLEAVARNVDSLMDALRDQGVRDAIDGGRATSDFHRRHLDLAQSYGRLVQQDLRMLVRPLCPRLDGEGEAELARRRAMVVGELVMMLFHPLDQPVAVSQEDIVAELRDHGLATGAVQFRAQFDAVFRRAGELRDGVAALPFTAHLDTGVDPAALRADQYQPWNRELADTGRPEFVVAHAYVVAGDRPQALTQPIVFLAPTAPAVPAAPAAAS</sequence>
<feature type="compositionally biased region" description="Basic and acidic residues" evidence="1">
    <location>
        <begin position="24"/>
        <end position="36"/>
    </location>
</feature>
<name>A0ABS2TX65_9ACTN</name>
<reference evidence="2 3" key="1">
    <citation type="submission" date="2021-01" db="EMBL/GenBank/DDBJ databases">
        <title>Streptomyces acididurans sp. nov., isolated from a peat swamp forest soil.</title>
        <authorList>
            <person name="Chantavorakit T."/>
            <person name="Duangmal K."/>
        </authorList>
    </citation>
    <scope>NUCLEOTIDE SEQUENCE [LARGE SCALE GENOMIC DNA]</scope>
    <source>
        <strain evidence="2 3">KK5PA1</strain>
    </source>
</reference>
<dbReference type="EMBL" id="JADKYB010000015">
    <property type="protein sequence ID" value="MBM9507943.1"/>
    <property type="molecule type" value="Genomic_DNA"/>
</dbReference>
<accession>A0ABS2TX65</accession>
<gene>
    <name evidence="2" type="ORF">ITX44_26010</name>
</gene>
<feature type="region of interest" description="Disordered" evidence="1">
    <location>
        <begin position="1"/>
        <end position="51"/>
    </location>
</feature>
<dbReference type="RefSeq" id="WP_205359814.1">
    <property type="nucleotide sequence ID" value="NZ_JADKYB010000015.1"/>
</dbReference>
<organism evidence="2 3">
    <name type="scientific">Actinacidiphila acididurans</name>
    <dbReference type="NCBI Taxonomy" id="2784346"/>
    <lineage>
        <taxon>Bacteria</taxon>
        <taxon>Bacillati</taxon>
        <taxon>Actinomycetota</taxon>
        <taxon>Actinomycetes</taxon>
        <taxon>Kitasatosporales</taxon>
        <taxon>Streptomycetaceae</taxon>
        <taxon>Actinacidiphila</taxon>
    </lineage>
</organism>
<proteinExistence type="predicted"/>
<comment type="caution">
    <text evidence="2">The sequence shown here is derived from an EMBL/GenBank/DDBJ whole genome shotgun (WGS) entry which is preliminary data.</text>
</comment>
<keyword evidence="3" id="KW-1185">Reference proteome</keyword>
<evidence type="ECO:0000313" key="3">
    <source>
        <dbReference type="Proteomes" id="UP000749040"/>
    </source>
</evidence>
<protein>
    <submittedName>
        <fullName evidence="2">Uncharacterized protein</fullName>
    </submittedName>
</protein>